<feature type="transmembrane region" description="Helical" evidence="2">
    <location>
        <begin position="12"/>
        <end position="31"/>
    </location>
</feature>
<evidence type="ECO:0000313" key="4">
    <source>
        <dbReference type="EMBL" id="RRJ85270.1"/>
    </source>
</evidence>
<keyword evidence="2" id="KW-0812">Transmembrane</keyword>
<dbReference type="EMBL" id="QWEZ01000001">
    <property type="protein sequence ID" value="RRJ85270.1"/>
    <property type="molecule type" value="Genomic_DNA"/>
</dbReference>
<name>A0A3P3VRL6_9GAMM</name>
<gene>
    <name evidence="4" type="ORF">D0544_09470</name>
</gene>
<dbReference type="InterPro" id="IPR017937">
    <property type="entry name" value="Thioredoxin_CS"/>
</dbReference>
<dbReference type="Gene3D" id="3.40.30.10">
    <property type="entry name" value="Glutaredoxin"/>
    <property type="match status" value="1"/>
</dbReference>
<dbReference type="PROSITE" id="PS00194">
    <property type="entry name" value="THIOREDOXIN_1"/>
    <property type="match status" value="1"/>
</dbReference>
<dbReference type="PANTHER" id="PTHR42852">
    <property type="entry name" value="THIOL:DISULFIDE INTERCHANGE PROTEIN DSBE"/>
    <property type="match status" value="1"/>
</dbReference>
<dbReference type="InterPro" id="IPR036249">
    <property type="entry name" value="Thioredoxin-like_sf"/>
</dbReference>
<dbReference type="Proteomes" id="UP000280792">
    <property type="component" value="Unassembled WGS sequence"/>
</dbReference>
<dbReference type="SUPFAM" id="SSF52833">
    <property type="entry name" value="Thioredoxin-like"/>
    <property type="match status" value="1"/>
</dbReference>
<dbReference type="AlphaFoldDB" id="A0A3P3VRL6"/>
<dbReference type="InterPro" id="IPR050553">
    <property type="entry name" value="Thioredoxin_ResA/DsbE_sf"/>
</dbReference>
<dbReference type="PROSITE" id="PS51352">
    <property type="entry name" value="THIOREDOXIN_2"/>
    <property type="match status" value="1"/>
</dbReference>
<dbReference type="GO" id="GO:0015036">
    <property type="term" value="F:disulfide oxidoreductase activity"/>
    <property type="evidence" value="ECO:0007669"/>
    <property type="project" value="UniProtKB-ARBA"/>
</dbReference>
<keyword evidence="2" id="KW-0472">Membrane</keyword>
<dbReference type="CDD" id="cd02966">
    <property type="entry name" value="TlpA_like_family"/>
    <property type="match status" value="1"/>
</dbReference>
<feature type="domain" description="Thioredoxin" evidence="3">
    <location>
        <begin position="37"/>
        <end position="176"/>
    </location>
</feature>
<dbReference type="InterPro" id="IPR013766">
    <property type="entry name" value="Thioredoxin_domain"/>
</dbReference>
<evidence type="ECO:0000259" key="3">
    <source>
        <dbReference type="PROSITE" id="PS51352"/>
    </source>
</evidence>
<protein>
    <submittedName>
        <fullName evidence="4">TlpA family protein disulfide reductase</fullName>
    </submittedName>
</protein>
<keyword evidence="1" id="KW-0676">Redox-active center</keyword>
<comment type="caution">
    <text evidence="4">The sequence shown here is derived from an EMBL/GenBank/DDBJ whole genome shotgun (WGS) entry which is preliminary data.</text>
</comment>
<evidence type="ECO:0000256" key="2">
    <source>
        <dbReference type="SAM" id="Phobius"/>
    </source>
</evidence>
<dbReference type="GO" id="GO:0016209">
    <property type="term" value="F:antioxidant activity"/>
    <property type="evidence" value="ECO:0007669"/>
    <property type="project" value="InterPro"/>
</dbReference>
<keyword evidence="2" id="KW-1133">Transmembrane helix</keyword>
<reference evidence="4 5" key="1">
    <citation type="submission" date="2018-08" db="EMBL/GenBank/DDBJ databases">
        <authorList>
            <person name="Khan S.A."/>
        </authorList>
    </citation>
    <scope>NUCLEOTIDE SEQUENCE [LARGE SCALE GENOMIC DNA]</scope>
    <source>
        <strain evidence="4 5">GTF-13</strain>
    </source>
</reference>
<keyword evidence="5" id="KW-1185">Reference proteome</keyword>
<evidence type="ECO:0000313" key="5">
    <source>
        <dbReference type="Proteomes" id="UP000280792"/>
    </source>
</evidence>
<dbReference type="Pfam" id="PF00578">
    <property type="entry name" value="AhpC-TSA"/>
    <property type="match status" value="1"/>
</dbReference>
<proteinExistence type="predicted"/>
<dbReference type="PANTHER" id="PTHR42852:SF13">
    <property type="entry name" value="PROTEIN DIPZ"/>
    <property type="match status" value="1"/>
</dbReference>
<dbReference type="InterPro" id="IPR000866">
    <property type="entry name" value="AhpC/TSA"/>
</dbReference>
<accession>A0A3P3VRL6</accession>
<organism evidence="4 5">
    <name type="scientific">Aestuariirhabdus litorea</name>
    <dbReference type="NCBI Taxonomy" id="2528527"/>
    <lineage>
        <taxon>Bacteria</taxon>
        <taxon>Pseudomonadati</taxon>
        <taxon>Pseudomonadota</taxon>
        <taxon>Gammaproteobacteria</taxon>
        <taxon>Oceanospirillales</taxon>
        <taxon>Aestuariirhabdaceae</taxon>
        <taxon>Aestuariirhabdus</taxon>
    </lineage>
</organism>
<dbReference type="RefSeq" id="WP_125015696.1">
    <property type="nucleotide sequence ID" value="NZ_QWEZ01000001.1"/>
</dbReference>
<evidence type="ECO:0000256" key="1">
    <source>
        <dbReference type="ARBA" id="ARBA00023284"/>
    </source>
</evidence>
<sequence>MKTLSSAAKARRVMGAFMLGVVTVVALSYWHSREKLEASRRPLPNVELVRIDDTREELAELYGKPLLINFWASWCEPCREEMPALQRLKNRMEGRLRVIAISVDQDVNLIDEFNRRYELDFAPYWDPDSRLAEQLGIELYPTTLLVSAEGIWLDRVVGERHWDSEEMIDYINELNGGVWQ</sequence>
<reference evidence="4 5" key="2">
    <citation type="submission" date="2018-12" db="EMBL/GenBank/DDBJ databases">
        <title>Simiduia agarivorans gen. nov., sp. nov., a marine, agarolytic bacterium isolated from shallow coastal water from Keelung, Taiwan.</title>
        <authorList>
            <person name="Shieh W.Y."/>
        </authorList>
    </citation>
    <scope>NUCLEOTIDE SEQUENCE [LARGE SCALE GENOMIC DNA]</scope>
    <source>
        <strain evidence="4 5">GTF-13</strain>
    </source>
</reference>